<evidence type="ECO:0000313" key="2">
    <source>
        <dbReference type="EMBL" id="KAH9843572.1"/>
    </source>
</evidence>
<feature type="region of interest" description="Disordered" evidence="1">
    <location>
        <begin position="74"/>
        <end position="102"/>
    </location>
</feature>
<dbReference type="GeneID" id="72002736"/>
<dbReference type="EMBL" id="JADCUA010000001">
    <property type="protein sequence ID" value="KAH9843572.1"/>
    <property type="molecule type" value="Genomic_DNA"/>
</dbReference>
<sequence length="267" mass="29559">MPATVPASAHALRGARCIVPFSARSLRQPATNGLRCLSISHRSNACASLSRSIQAQVHHPSAFRAPLNGRRAAFSSSAPARRAEDETSVPRDDIPKVENPTPEQTLDIFEGLARTQYEGRIQHLYETPSEYCAAIINNMNVMGHFLLTVDRDELRSSTNVAPDSAIARGRAALMLTARTTHRWMQEAYPPHAPPSDEDVAEAMIYFAMNDHLMDIYEAGGPEPVPQWQDICDFILLAHSHAIPALKRIAGPMPENLVVFEEKMKERT</sequence>
<gene>
    <name evidence="2" type="ORF">C8Q71DRAFT_729032</name>
</gene>
<reference evidence="2 3" key="1">
    <citation type="journal article" date="2021" name="Environ. Microbiol.">
        <title>Gene family expansions and transcriptome signatures uncover fungal adaptations to wood decay.</title>
        <authorList>
            <person name="Hage H."/>
            <person name="Miyauchi S."/>
            <person name="Viragh M."/>
            <person name="Drula E."/>
            <person name="Min B."/>
            <person name="Chaduli D."/>
            <person name="Navarro D."/>
            <person name="Favel A."/>
            <person name="Norest M."/>
            <person name="Lesage-Meessen L."/>
            <person name="Balint B."/>
            <person name="Merenyi Z."/>
            <person name="de Eugenio L."/>
            <person name="Morin E."/>
            <person name="Martinez A.T."/>
            <person name="Baldrian P."/>
            <person name="Stursova M."/>
            <person name="Martinez M.J."/>
            <person name="Novotny C."/>
            <person name="Magnuson J.K."/>
            <person name="Spatafora J.W."/>
            <person name="Maurice S."/>
            <person name="Pangilinan J."/>
            <person name="Andreopoulos W."/>
            <person name="LaButti K."/>
            <person name="Hundley H."/>
            <person name="Na H."/>
            <person name="Kuo A."/>
            <person name="Barry K."/>
            <person name="Lipzen A."/>
            <person name="Henrissat B."/>
            <person name="Riley R."/>
            <person name="Ahrendt S."/>
            <person name="Nagy L.G."/>
            <person name="Grigoriev I.V."/>
            <person name="Martin F."/>
            <person name="Rosso M.N."/>
        </authorList>
    </citation>
    <scope>NUCLEOTIDE SEQUENCE [LARGE SCALE GENOMIC DNA]</scope>
    <source>
        <strain evidence="2 3">CIRM-BRFM 1785</strain>
    </source>
</reference>
<name>A0ABQ8KW90_9APHY</name>
<dbReference type="Proteomes" id="UP000814176">
    <property type="component" value="Unassembled WGS sequence"/>
</dbReference>
<accession>A0ABQ8KW90</accession>
<protein>
    <submittedName>
        <fullName evidence="2">Uncharacterized protein</fullName>
    </submittedName>
</protein>
<organism evidence="2 3">
    <name type="scientific">Rhodofomes roseus</name>
    <dbReference type="NCBI Taxonomy" id="34475"/>
    <lineage>
        <taxon>Eukaryota</taxon>
        <taxon>Fungi</taxon>
        <taxon>Dikarya</taxon>
        <taxon>Basidiomycota</taxon>
        <taxon>Agaricomycotina</taxon>
        <taxon>Agaricomycetes</taxon>
        <taxon>Polyporales</taxon>
        <taxon>Rhodofomes</taxon>
    </lineage>
</organism>
<dbReference type="RefSeq" id="XP_047784382.1">
    <property type="nucleotide sequence ID" value="XM_047922004.1"/>
</dbReference>
<evidence type="ECO:0000256" key="1">
    <source>
        <dbReference type="SAM" id="MobiDB-lite"/>
    </source>
</evidence>
<feature type="compositionally biased region" description="Basic and acidic residues" evidence="1">
    <location>
        <begin position="81"/>
        <end position="96"/>
    </location>
</feature>
<evidence type="ECO:0000313" key="3">
    <source>
        <dbReference type="Proteomes" id="UP000814176"/>
    </source>
</evidence>
<keyword evidence="3" id="KW-1185">Reference proteome</keyword>
<comment type="caution">
    <text evidence="2">The sequence shown here is derived from an EMBL/GenBank/DDBJ whole genome shotgun (WGS) entry which is preliminary data.</text>
</comment>
<proteinExistence type="predicted"/>